<reference evidence="8" key="2">
    <citation type="submission" date="2023-05" db="EMBL/GenBank/DDBJ databases">
        <authorList>
            <consortium name="Lawrence Berkeley National Laboratory"/>
            <person name="Steindorff A."/>
            <person name="Hensen N."/>
            <person name="Bonometti L."/>
            <person name="Westerberg I."/>
            <person name="Brannstrom I.O."/>
            <person name="Guillou S."/>
            <person name="Cros-Aarteil S."/>
            <person name="Calhoun S."/>
            <person name="Haridas S."/>
            <person name="Kuo A."/>
            <person name="Mondo S."/>
            <person name="Pangilinan J."/>
            <person name="Riley R."/>
            <person name="Labutti K."/>
            <person name="Andreopoulos B."/>
            <person name="Lipzen A."/>
            <person name="Chen C."/>
            <person name="Yanf M."/>
            <person name="Daum C."/>
            <person name="Ng V."/>
            <person name="Clum A."/>
            <person name="Ohm R."/>
            <person name="Martin F."/>
            <person name="Silar P."/>
            <person name="Natvig D."/>
            <person name="Lalanne C."/>
            <person name="Gautier V."/>
            <person name="Ament-Velasquez S.L."/>
            <person name="Kruys A."/>
            <person name="Hutchinson M.I."/>
            <person name="Powell A.J."/>
            <person name="Barry K."/>
            <person name="Miller A.N."/>
            <person name="Grigoriev I.V."/>
            <person name="Debuchy R."/>
            <person name="Gladieux P."/>
            <person name="Thoren M.H."/>
            <person name="Johannesson H."/>
        </authorList>
    </citation>
    <scope>NUCLEOTIDE SEQUENCE</scope>
    <source>
        <strain evidence="8">CBS 508.74</strain>
    </source>
</reference>
<dbReference type="AlphaFoldDB" id="A0AAN6YV59"/>
<dbReference type="RefSeq" id="XP_064672507.1">
    <property type="nucleotide sequence ID" value="XM_064818496.1"/>
</dbReference>
<evidence type="ECO:0000313" key="8">
    <source>
        <dbReference type="EMBL" id="KAK4114937.1"/>
    </source>
</evidence>
<sequence>MAVQYFILLAALSNLGSVLAAPSGARIRDAVPNYPVYPDTTPYCSWWWDNDGSISCEEMPDAWGFTWDDFVRWNPSLAAGCSAYKTSMSFCVEARGEPPVSTTAKPTTSTSTGTPSTRSSSTSSSSSSSTVRTTTSTATTSTSTSTSTSTTPTSTKPTNGIETPSPTQPGMVDNCDAFYKVVTGDSCDSIAAKNGISVEQFRSWNTNIGGTACNGLWADAYVCVSVIGHTPTPTNPGNGIATPSPTQPGMVSNCDAFYKVVTGDSCDSIAAKNGITAAQLSSWNNVGTACNGLWADAYVCVSIVGHTPTPTNPGNGIATPSPTQPGMVSNCDAFYKVVTGDSCDNIASKNGITVAQLSSWNNVGTGCSGLWANAYVCVSIIGHTPTPTNPGNGIATPSPTQPGMVSNCDAFYRIVTGDSCDSIASKNGISVAQLASWNSVGGTACNGLWANTYICVSIIGHTPTPTNPGNGISTPSPIQDGMTRNCKTFHRVVAGDSCATIASQYRITTAQFISWNPAARSDCTGLWANTYACVAVL</sequence>
<evidence type="ECO:0000256" key="3">
    <source>
        <dbReference type="ARBA" id="ARBA00023026"/>
    </source>
</evidence>
<feature type="domain" description="LysM" evidence="7">
    <location>
        <begin position="333"/>
        <end position="378"/>
    </location>
</feature>
<evidence type="ECO:0000256" key="2">
    <source>
        <dbReference type="ARBA" id="ARBA00022729"/>
    </source>
</evidence>
<evidence type="ECO:0000313" key="9">
    <source>
        <dbReference type="Proteomes" id="UP001302812"/>
    </source>
</evidence>
<reference evidence="8" key="1">
    <citation type="journal article" date="2023" name="Mol. Phylogenet. Evol.">
        <title>Genome-scale phylogeny and comparative genomics of the fungal order Sordariales.</title>
        <authorList>
            <person name="Hensen N."/>
            <person name="Bonometti L."/>
            <person name="Westerberg I."/>
            <person name="Brannstrom I.O."/>
            <person name="Guillou S."/>
            <person name="Cros-Aarteil S."/>
            <person name="Calhoun S."/>
            <person name="Haridas S."/>
            <person name="Kuo A."/>
            <person name="Mondo S."/>
            <person name="Pangilinan J."/>
            <person name="Riley R."/>
            <person name="LaButti K."/>
            <person name="Andreopoulos B."/>
            <person name="Lipzen A."/>
            <person name="Chen C."/>
            <person name="Yan M."/>
            <person name="Daum C."/>
            <person name="Ng V."/>
            <person name="Clum A."/>
            <person name="Steindorff A."/>
            <person name="Ohm R.A."/>
            <person name="Martin F."/>
            <person name="Silar P."/>
            <person name="Natvig D.O."/>
            <person name="Lalanne C."/>
            <person name="Gautier V."/>
            <person name="Ament-Velasquez S.L."/>
            <person name="Kruys A."/>
            <person name="Hutchinson M.I."/>
            <person name="Powell A.J."/>
            <person name="Barry K."/>
            <person name="Miller A.N."/>
            <person name="Grigoriev I.V."/>
            <person name="Debuchy R."/>
            <person name="Gladieux P."/>
            <person name="Hiltunen Thoren M."/>
            <person name="Johannesson H."/>
        </authorList>
    </citation>
    <scope>NUCLEOTIDE SEQUENCE</scope>
    <source>
        <strain evidence="8">CBS 508.74</strain>
    </source>
</reference>
<dbReference type="SUPFAM" id="SSF54106">
    <property type="entry name" value="LysM domain"/>
    <property type="match status" value="5"/>
</dbReference>
<feature type="domain" description="LysM" evidence="7">
    <location>
        <begin position="256"/>
        <end position="301"/>
    </location>
</feature>
<evidence type="ECO:0000256" key="1">
    <source>
        <dbReference type="ARBA" id="ARBA00022669"/>
    </source>
</evidence>
<feature type="compositionally biased region" description="Low complexity" evidence="5">
    <location>
        <begin position="98"/>
        <end position="158"/>
    </location>
</feature>
<keyword evidence="9" id="KW-1185">Reference proteome</keyword>
<keyword evidence="1" id="KW-0147">Chitin-binding</keyword>
<dbReference type="SMART" id="SM00257">
    <property type="entry name" value="LysM"/>
    <property type="match status" value="5"/>
</dbReference>
<dbReference type="PROSITE" id="PS51782">
    <property type="entry name" value="LYSM"/>
    <property type="match status" value="5"/>
</dbReference>
<gene>
    <name evidence="8" type="ORF">N656DRAFT_827065</name>
</gene>
<dbReference type="GeneID" id="89942622"/>
<comment type="similarity">
    <text evidence="4">Belongs to the secreted LysM effector family.</text>
</comment>
<feature type="domain" description="LysM" evidence="7">
    <location>
        <begin position="410"/>
        <end position="456"/>
    </location>
</feature>
<evidence type="ECO:0000256" key="6">
    <source>
        <dbReference type="SAM" id="SignalP"/>
    </source>
</evidence>
<dbReference type="CDD" id="cd00118">
    <property type="entry name" value="LysM"/>
    <property type="match status" value="5"/>
</dbReference>
<dbReference type="GO" id="GO:0008061">
    <property type="term" value="F:chitin binding"/>
    <property type="evidence" value="ECO:0007669"/>
    <property type="project" value="UniProtKB-KW"/>
</dbReference>
<proteinExistence type="inferred from homology"/>
<name>A0AAN6YV59_9PEZI</name>
<dbReference type="InterPro" id="IPR018392">
    <property type="entry name" value="LysM"/>
</dbReference>
<dbReference type="InterPro" id="IPR052210">
    <property type="entry name" value="LysM1-like"/>
</dbReference>
<dbReference type="EMBL" id="MU853335">
    <property type="protein sequence ID" value="KAK4114937.1"/>
    <property type="molecule type" value="Genomic_DNA"/>
</dbReference>
<feature type="domain" description="LysM" evidence="7">
    <location>
        <begin position="488"/>
        <end position="534"/>
    </location>
</feature>
<keyword evidence="2 6" id="KW-0732">Signal</keyword>
<feature type="signal peptide" evidence="6">
    <location>
        <begin position="1"/>
        <end position="20"/>
    </location>
</feature>
<dbReference type="Proteomes" id="UP001302812">
    <property type="component" value="Unassembled WGS sequence"/>
</dbReference>
<dbReference type="PANTHER" id="PTHR34997:SF2">
    <property type="entry name" value="LYSM DOMAIN-CONTAINING PROTEIN-RELATED"/>
    <property type="match status" value="1"/>
</dbReference>
<evidence type="ECO:0000256" key="5">
    <source>
        <dbReference type="SAM" id="MobiDB-lite"/>
    </source>
</evidence>
<accession>A0AAN6YV59</accession>
<dbReference type="Pfam" id="PF01476">
    <property type="entry name" value="LysM"/>
    <property type="match status" value="5"/>
</dbReference>
<organism evidence="8 9">
    <name type="scientific">Canariomyces notabilis</name>
    <dbReference type="NCBI Taxonomy" id="2074819"/>
    <lineage>
        <taxon>Eukaryota</taxon>
        <taxon>Fungi</taxon>
        <taxon>Dikarya</taxon>
        <taxon>Ascomycota</taxon>
        <taxon>Pezizomycotina</taxon>
        <taxon>Sordariomycetes</taxon>
        <taxon>Sordariomycetidae</taxon>
        <taxon>Sordariales</taxon>
        <taxon>Chaetomiaceae</taxon>
        <taxon>Canariomyces</taxon>
    </lineage>
</organism>
<dbReference type="InterPro" id="IPR036779">
    <property type="entry name" value="LysM_dom_sf"/>
</dbReference>
<feature type="domain" description="LysM" evidence="7">
    <location>
        <begin position="177"/>
        <end position="224"/>
    </location>
</feature>
<protein>
    <submittedName>
        <fullName evidence="8">Carbohydrate-binding module family 50 protein</fullName>
    </submittedName>
</protein>
<dbReference type="Gene3D" id="3.10.350.10">
    <property type="entry name" value="LysM domain"/>
    <property type="match status" value="5"/>
</dbReference>
<feature type="chain" id="PRO_5042926488" evidence="6">
    <location>
        <begin position="21"/>
        <end position="537"/>
    </location>
</feature>
<keyword evidence="3" id="KW-0843">Virulence</keyword>
<evidence type="ECO:0000256" key="4">
    <source>
        <dbReference type="ARBA" id="ARBA00044955"/>
    </source>
</evidence>
<feature type="region of interest" description="Disordered" evidence="5">
    <location>
        <begin position="96"/>
        <end position="169"/>
    </location>
</feature>
<dbReference type="PANTHER" id="PTHR34997">
    <property type="entry name" value="AM15"/>
    <property type="match status" value="1"/>
</dbReference>
<comment type="caution">
    <text evidence="8">The sequence shown here is derived from an EMBL/GenBank/DDBJ whole genome shotgun (WGS) entry which is preliminary data.</text>
</comment>
<evidence type="ECO:0000259" key="7">
    <source>
        <dbReference type="PROSITE" id="PS51782"/>
    </source>
</evidence>